<feature type="compositionally biased region" description="Acidic residues" evidence="1">
    <location>
        <begin position="239"/>
        <end position="252"/>
    </location>
</feature>
<dbReference type="EMBL" id="FNIC01000001">
    <property type="protein sequence ID" value="SDM97871.1"/>
    <property type="molecule type" value="Genomic_DNA"/>
</dbReference>
<evidence type="ECO:0000256" key="1">
    <source>
        <dbReference type="SAM" id="MobiDB-lite"/>
    </source>
</evidence>
<reference evidence="2 3" key="1">
    <citation type="submission" date="2016-10" db="EMBL/GenBank/DDBJ databases">
        <authorList>
            <person name="de Groot N.N."/>
        </authorList>
    </citation>
    <scope>NUCLEOTIDE SEQUENCE [LARGE SCALE GENOMIC DNA]</scope>
    <source>
        <strain evidence="2 3">CGMCC 1.11147</strain>
    </source>
</reference>
<evidence type="ECO:0000313" key="2">
    <source>
        <dbReference type="EMBL" id="SDM97871.1"/>
    </source>
</evidence>
<dbReference type="OrthoDB" id="4547231at2"/>
<protein>
    <submittedName>
        <fullName evidence="2">Uncharacterized protein</fullName>
    </submittedName>
</protein>
<gene>
    <name evidence="2" type="ORF">SAMN05192576_1416</name>
</gene>
<accession>A0A1G9XN06</accession>
<dbReference type="Proteomes" id="UP000199004">
    <property type="component" value="Unassembled WGS sequence"/>
</dbReference>
<dbReference type="RefSeq" id="WP_143016112.1">
    <property type="nucleotide sequence ID" value="NZ_BKAE01000001.1"/>
</dbReference>
<sequence>MSVHLTSGDLDEWSRRRDSEGHLPTLVRRLIMETVRPDWIRMPAAEGVALSGLDGIVSISGSGHPYVPDGDSVWEIGTEQGQRAKAISDYEKRTKDTPVEVRRTTTYVAVTNRKWSKGDKWVKDMKDRGDEWKDIVVLTADELTNWLDECPNAEGWLREHLRRGSLGDTALDTWFDRWSKQTMPATPDAVLTAGRREDVISLLDTLDTPVKDATIIAASSLEEAIAFTAAALRLGPEPLPEDTTAETDEDPDPDIRQPEHLEALRERSVVINDEDGWRRWSAHHTPHILIPTFMPDSVSEALEAGHHVILPKTARTAHETGRLQTIDPHSASTGWRATGIDFSKSHEYALATRRNLRSLRRRLSRYGHQTPTWCTGSDAPLLASALLAGAWDASKEGDREVLLALTRAADWPDLTKTVTQLAAGEDPPLDAVGNHWDFVDIVDAWDAISHLMTPDDIKTFTDVITDALTEIDPDANLTFQERFLRGLNDDRPKRRYSNALQRGLSTTLAMLGAHAGDHPVAGGRTGQELATQIVRDLLENADEVRWLTLTGQLQLLAEASPDAFLHALETSLRAKKPTVMAMFLEKSDSLNTLSAHSSLLWALETLAFSPAHVARVAIILARLAVLDPGGKLSNRPAASLASALDPIRPDGAINEANRMDILDAVITTVPEHATSLLHTLVENRGGGVIPSGPRYRDWPTDRYQATSAEYQESLTGICTRLLNQPGTDGLATAARLVSRFSSADLVRVLDALAARWEELAEDYRDQVLDKLAKDADHHRRYSDTGWAMQEDDLDAITKFLEAHGFDLTAGEDEAMFGWNSDLDEYRDKDDDPENTQKPVAERRVEVIKSVLDAGGLDAVVELASKVEVPGYVGVALAVHDAETNEFTEEVLDLLGDGSNVSGAAAIVAWGYASRRAEDFAWLTDHVAKRPNQGAVLLRTVQTTAAVLDLVVNLDDDQQALFWKGVNPYRIDNAVVEQVCRGLLGAGRPFSAMAAATVRGEPSPSADLIIKVLTADLENINEAAPTDYHQLSYTVGMLLDRLEKLGTDDETLAYLEFYYLPVLEHERTPRALHRELARKPEQFVTAVTSVYKPDTEPDTDVEAAVAGTETSGMTDEEFRFSSAAWSLLHGWHGPLPGTTEPGKTPTTEEIQAWVDQVRALLTEANRAQFASTVIGEALAAPVVDDGDGIWPCQAVRNVIEKEQSDDLETGLLINRLNQRGVHGRAIYAGGQQERTLADKHLEDAEKVRNRWPRTGKLLEDLAKSYKADARREDETAEHDARRHR</sequence>
<evidence type="ECO:0000313" key="3">
    <source>
        <dbReference type="Proteomes" id="UP000199004"/>
    </source>
</evidence>
<feature type="region of interest" description="Disordered" evidence="1">
    <location>
        <begin position="235"/>
        <end position="256"/>
    </location>
</feature>
<name>A0A1G9XN06_9ACTN</name>
<proteinExistence type="predicted"/>
<keyword evidence="3" id="KW-1185">Reference proteome</keyword>
<organism evidence="2 3">
    <name type="scientific">Nocardioides szechwanensis</name>
    <dbReference type="NCBI Taxonomy" id="1005944"/>
    <lineage>
        <taxon>Bacteria</taxon>
        <taxon>Bacillati</taxon>
        <taxon>Actinomycetota</taxon>
        <taxon>Actinomycetes</taxon>
        <taxon>Propionibacteriales</taxon>
        <taxon>Nocardioidaceae</taxon>
        <taxon>Nocardioides</taxon>
    </lineage>
</organism>